<feature type="compositionally biased region" description="Polar residues" evidence="1">
    <location>
        <begin position="406"/>
        <end position="426"/>
    </location>
</feature>
<dbReference type="InterPro" id="IPR052563">
    <property type="entry name" value="FliK"/>
</dbReference>
<proteinExistence type="predicted"/>
<feature type="region of interest" description="Disordered" evidence="1">
    <location>
        <begin position="406"/>
        <end position="461"/>
    </location>
</feature>
<dbReference type="EMBL" id="JACHXQ010000001">
    <property type="protein sequence ID" value="MBB3182862.1"/>
    <property type="molecule type" value="Genomic_DNA"/>
</dbReference>
<dbReference type="Pfam" id="PF02120">
    <property type="entry name" value="Flg_hook"/>
    <property type="match status" value="1"/>
</dbReference>
<keyword evidence="3" id="KW-0282">Flagellum</keyword>
<dbReference type="PANTHER" id="PTHR37533:SF2">
    <property type="entry name" value="FLAGELLAR HOOK-LENGTH CONTROL PROTEIN"/>
    <property type="match status" value="1"/>
</dbReference>
<name>A0A7W5DH71_9GAMM</name>
<keyword evidence="4" id="KW-1185">Reference proteome</keyword>
<evidence type="ECO:0000259" key="2">
    <source>
        <dbReference type="Pfam" id="PF02120"/>
    </source>
</evidence>
<keyword evidence="3" id="KW-0969">Cilium</keyword>
<dbReference type="InterPro" id="IPR021136">
    <property type="entry name" value="Flagellar_hook_control-like_C"/>
</dbReference>
<gene>
    <name evidence="3" type="ORF">FHR95_000386</name>
</gene>
<feature type="compositionally biased region" description="Low complexity" evidence="1">
    <location>
        <begin position="54"/>
        <end position="64"/>
    </location>
</feature>
<comment type="caution">
    <text evidence="3">The sequence shown here is derived from an EMBL/GenBank/DDBJ whole genome shotgun (WGS) entry which is preliminary data.</text>
</comment>
<feature type="compositionally biased region" description="Polar residues" evidence="1">
    <location>
        <begin position="437"/>
        <end position="446"/>
    </location>
</feature>
<dbReference type="Proteomes" id="UP000563050">
    <property type="component" value="Unassembled WGS sequence"/>
</dbReference>
<evidence type="ECO:0000313" key="4">
    <source>
        <dbReference type="Proteomes" id="UP000563050"/>
    </source>
</evidence>
<feature type="region of interest" description="Disordered" evidence="1">
    <location>
        <begin position="1"/>
        <end position="79"/>
    </location>
</feature>
<feature type="domain" description="Flagellar hook-length control protein-like C-terminal" evidence="2">
    <location>
        <begin position="337"/>
        <end position="415"/>
    </location>
</feature>
<dbReference type="InterPro" id="IPR038610">
    <property type="entry name" value="FliK-like_C_sf"/>
</dbReference>
<keyword evidence="3" id="KW-0966">Cell projection</keyword>
<feature type="region of interest" description="Disordered" evidence="1">
    <location>
        <begin position="189"/>
        <end position="209"/>
    </location>
</feature>
<dbReference type="AlphaFoldDB" id="A0A7W5DH71"/>
<dbReference type="Gene3D" id="3.30.750.140">
    <property type="match status" value="1"/>
</dbReference>
<feature type="region of interest" description="Disordered" evidence="1">
    <location>
        <begin position="132"/>
        <end position="154"/>
    </location>
</feature>
<organism evidence="3 4">
    <name type="scientific">Halomonas fontilapidosi</name>
    <dbReference type="NCBI Taxonomy" id="616675"/>
    <lineage>
        <taxon>Bacteria</taxon>
        <taxon>Pseudomonadati</taxon>
        <taxon>Pseudomonadota</taxon>
        <taxon>Gammaproteobacteria</taxon>
        <taxon>Oceanospirillales</taxon>
        <taxon>Halomonadaceae</taxon>
        <taxon>Halomonas</taxon>
    </lineage>
</organism>
<feature type="compositionally biased region" description="Basic and acidic residues" evidence="1">
    <location>
        <begin position="447"/>
        <end position="461"/>
    </location>
</feature>
<evidence type="ECO:0000313" key="3">
    <source>
        <dbReference type="EMBL" id="MBB3182862.1"/>
    </source>
</evidence>
<dbReference type="PANTHER" id="PTHR37533">
    <property type="entry name" value="FLAGELLAR HOOK-LENGTH CONTROL PROTEIN"/>
    <property type="match status" value="1"/>
</dbReference>
<feature type="region of interest" description="Disordered" evidence="1">
    <location>
        <begin position="292"/>
        <end position="322"/>
    </location>
</feature>
<dbReference type="RefSeq" id="WP_183313147.1">
    <property type="nucleotide sequence ID" value="NZ_JACHXQ010000001.1"/>
</dbReference>
<accession>A0A7W5DH71</accession>
<dbReference type="CDD" id="cd17470">
    <property type="entry name" value="T3SS_Flik_C"/>
    <property type="match status" value="1"/>
</dbReference>
<reference evidence="3 4" key="1">
    <citation type="submission" date="2020-08" db="EMBL/GenBank/DDBJ databases">
        <title>Genomic Encyclopedia of Type Strains, Phase III (KMG-III): the genomes of soil and plant-associated and newly described type strains.</title>
        <authorList>
            <person name="Whitman W."/>
        </authorList>
    </citation>
    <scope>NUCLEOTIDE SEQUENCE [LARGE SCALE GENOMIC DNA]</scope>
    <source>
        <strain evidence="3 4">CECT 7341</strain>
    </source>
</reference>
<protein>
    <submittedName>
        <fullName evidence="3">Flagellar hook-length control protein FliK</fullName>
    </submittedName>
</protein>
<sequence>MDIQLLVNAPGNATGNRVSSEGAKAPGNEFARHLAGASKARGEGAREAGIPTRQASSSQASAAATNGQSDAPADAATRGEAVKARLASVSGPTDTNVEHGKIGENADLAPLLGAEDNRAAWSRLSAEDVESVLQSLEQGRPRSGGSDATGNGGWGGLQERLALIEQAGRPEADDALALLPLAAAGFPASGSASAPTAAGTPGPAPQVAGQALRSNPLIEAIAAERRAPQPSAAAGAAATERLAPSLAGAGQASAASNEVLRVATAGDALLAQRGETSGPTGGLEMAGQDAANTMTGAMGGGTAGAMTSASATPAQASLPAPVTSPAWPQQLGQQLVRLSQQGGEQRVELKLHPAELGPLSVSLKMGDHGAQAQFISAHAQVRQVLEQAIPQLREALAEQGISLGETSVGEQRNGNSDSAPHQTGNMLASAGLGESGDGSSEVTQSKASRELNLDGRVDLYA</sequence>
<evidence type="ECO:0000256" key="1">
    <source>
        <dbReference type="SAM" id="MobiDB-lite"/>
    </source>
</evidence>